<accession>A0A1C8ZXP3</accession>
<organism evidence="1">
    <name type="scientific">Chrysodeixis includens nucleopolyhedrovirus</name>
    <dbReference type="NCBI Taxonomy" id="1207438"/>
    <lineage>
        <taxon>Viruses</taxon>
        <taxon>Viruses incertae sedis</taxon>
        <taxon>Naldaviricetes</taxon>
        <taxon>Lefavirales</taxon>
        <taxon>Baculoviridae</taxon>
        <taxon>Alphabaculovirus</taxon>
        <taxon>Alphabaculovirus chrincludentis</taxon>
        <taxon>Alphabaculovirus alterchrincludentis</taxon>
    </lineage>
</organism>
<proteinExistence type="predicted"/>
<gene>
    <name evidence="1" type="primary">p40</name>
</gene>
<dbReference type="Pfam" id="PF05815">
    <property type="entry name" value="AcMNPV_Orf101"/>
    <property type="match status" value="1"/>
</dbReference>
<sequence length="391" mass="44012">MSSVMLFLEIERIKNKIDTQMNMAIWPKFFTLLADPDATMDLSMDEFQDFLTTVAQLSQAAHVENNAALTSQFERGGGTAGGTTAPATSCPFPTTSPLMQRNPLSLFASGSGRATSTESSTANMALFRKNCQKILKHYTLTNTSSTDFKVSDLVSCMIYLAKSPKYRPLYALLENSMVDEYECMPNYTSDEIHHLTDLLKNLLDLPTSIVDFGNIKILKSTMNKAMNYPVTRFARVIVLQSSALSRDKRCTLEELLTERGDELSKLEPQQYVNASEGNRIPYCDDEDFINELLKITDDFSIHRMFYNAANSIFYTTMENYAVTNCKFNVNDYNNIFKVMDNIREYSEKCGILVKTPEQTDSLNIYLGSSGSGQSNKRKNINKAISNTKIII</sequence>
<name>A0A1C8ZXP3_9ABAC</name>
<reference evidence="1" key="1">
    <citation type="journal article" date="2016" name="Genome Announc.">
        <title>Complete genomes of six Chrysodeixis includens nucleopolyhedrovirus isolates.</title>
        <authorList>
            <person name="Craveiro S.R."/>
            <person name="Santos L.A.V.M."/>
            <person name="Togawa R.C."/>
            <person name="Inglis P.W."/>
            <person name="Grynberg P."/>
            <person name="Ribeiro Z.M.A."/>
            <person name="Ribeiro B.M."/>
            <person name="Castro M.E.B."/>
        </authorList>
    </citation>
    <scope>NUCLEOTIDE SEQUENCE</scope>
    <source>
        <strain evidence="1">IB</strain>
    </source>
</reference>
<evidence type="ECO:0000313" key="1">
    <source>
        <dbReference type="EMBL" id="AOL56670.1"/>
    </source>
</evidence>
<protein>
    <submittedName>
        <fullName evidence="1">p40</fullName>
    </submittedName>
</protein>
<dbReference type="InterPro" id="IPR008562">
    <property type="entry name" value="AcMNPV_C42"/>
</dbReference>
<dbReference type="EMBL" id="KU669290">
    <property type="protein sequence ID" value="AOL56670.1"/>
    <property type="molecule type" value="Genomic_DNA"/>
</dbReference>